<keyword evidence="9" id="KW-0324">Glycolysis</keyword>
<proteinExistence type="predicted"/>
<keyword evidence="5" id="KW-0547">Nucleotide-binding</keyword>
<evidence type="ECO:0000256" key="2">
    <source>
        <dbReference type="ARBA" id="ARBA00002659"/>
    </source>
</evidence>
<dbReference type="Proteomes" id="UP000193719">
    <property type="component" value="Unassembled WGS sequence"/>
</dbReference>
<dbReference type="Gene3D" id="3.40.50.450">
    <property type="match status" value="1"/>
</dbReference>
<dbReference type="PRINTS" id="PR00476">
    <property type="entry name" value="PHFRCTKINASE"/>
</dbReference>
<keyword evidence="13" id="KW-1185">Reference proteome</keyword>
<dbReference type="NCBIfam" id="NF005301">
    <property type="entry name" value="PRK06830.1"/>
    <property type="match status" value="1"/>
</dbReference>
<organism evidence="12 13">
    <name type="scientific">Piromyces finnis</name>
    <dbReference type="NCBI Taxonomy" id="1754191"/>
    <lineage>
        <taxon>Eukaryota</taxon>
        <taxon>Fungi</taxon>
        <taxon>Fungi incertae sedis</taxon>
        <taxon>Chytridiomycota</taxon>
        <taxon>Chytridiomycota incertae sedis</taxon>
        <taxon>Neocallimastigomycetes</taxon>
        <taxon>Neocallimastigales</taxon>
        <taxon>Neocallimastigaceae</taxon>
        <taxon>Piromyces</taxon>
    </lineage>
</organism>
<dbReference type="InterPro" id="IPR000023">
    <property type="entry name" value="Phosphofructokinase_dom"/>
</dbReference>
<evidence type="ECO:0000256" key="6">
    <source>
        <dbReference type="ARBA" id="ARBA00022777"/>
    </source>
</evidence>
<dbReference type="PANTHER" id="PTHR45770">
    <property type="entry name" value="ATP-DEPENDENT 6-PHOSPHOFRUCTOKINASE 1"/>
    <property type="match status" value="1"/>
</dbReference>
<name>A0A1Y1VBK9_9FUNG</name>
<evidence type="ECO:0000256" key="5">
    <source>
        <dbReference type="ARBA" id="ARBA00022741"/>
    </source>
</evidence>
<keyword evidence="7" id="KW-0067">ATP-binding</keyword>
<dbReference type="AlphaFoldDB" id="A0A1Y1VBK9"/>
<reference evidence="12 13" key="2">
    <citation type="submission" date="2016-08" db="EMBL/GenBank/DDBJ databases">
        <title>Pervasive Adenine N6-methylation of Active Genes in Fungi.</title>
        <authorList>
            <consortium name="DOE Joint Genome Institute"/>
            <person name="Mondo S.J."/>
            <person name="Dannebaum R.O."/>
            <person name="Kuo R.C."/>
            <person name="Labutti K."/>
            <person name="Haridas S."/>
            <person name="Kuo A."/>
            <person name="Salamov A."/>
            <person name="Ahrendt S.R."/>
            <person name="Lipzen A."/>
            <person name="Sullivan W."/>
            <person name="Andreopoulos W.B."/>
            <person name="Clum A."/>
            <person name="Lindquist E."/>
            <person name="Daum C."/>
            <person name="Ramamoorthy G.K."/>
            <person name="Gryganskyi A."/>
            <person name="Culley D."/>
            <person name="Magnuson J.K."/>
            <person name="James T.Y."/>
            <person name="O'Malley M.A."/>
            <person name="Stajich J.E."/>
            <person name="Spatafora J.W."/>
            <person name="Visel A."/>
            <person name="Grigoriev I.V."/>
        </authorList>
    </citation>
    <scope>NUCLEOTIDE SEQUENCE [LARGE SCALE GENOMIC DNA]</scope>
    <source>
        <strain evidence="13">finn</strain>
    </source>
</reference>
<dbReference type="PIRSF" id="PIRSF000534">
    <property type="entry name" value="PPi_PFK_TP0108"/>
    <property type="match status" value="1"/>
</dbReference>
<evidence type="ECO:0000256" key="8">
    <source>
        <dbReference type="ARBA" id="ARBA00022842"/>
    </source>
</evidence>
<dbReference type="FunFam" id="3.40.50.450:FF:000002">
    <property type="entry name" value="ATP-dependent 6-phosphofructokinase"/>
    <property type="match status" value="1"/>
</dbReference>
<reference evidence="12 13" key="1">
    <citation type="submission" date="2016-08" db="EMBL/GenBank/DDBJ databases">
        <title>Genomes of anaerobic fungi encode conserved fungal cellulosomes for biomass hydrolysis.</title>
        <authorList>
            <consortium name="DOE Joint Genome Institute"/>
            <person name="Haitjema C.H."/>
            <person name="Gilmore S.P."/>
            <person name="Henske J.K."/>
            <person name="Solomon K.V."/>
            <person name="De Groot R."/>
            <person name="Kuo A."/>
            <person name="Mondo S.J."/>
            <person name="Salamov A.A."/>
            <person name="Labutti K."/>
            <person name="Zhao Z."/>
            <person name="Chiniquy J."/>
            <person name="Barry K."/>
            <person name="Brewer H.M."/>
            <person name="Purvine S.O."/>
            <person name="Wright A.T."/>
            <person name="Boxma B."/>
            <person name="Van Alen T."/>
            <person name="Hackstein J.H."/>
            <person name="Baker S.E."/>
            <person name="Grigoriev I.V."/>
            <person name="O'Malley M.A."/>
        </authorList>
    </citation>
    <scope>NUCLEOTIDE SEQUENCE [LARGE SCALE GENOMIC DNA]</scope>
    <source>
        <strain evidence="13">finn</strain>
    </source>
</reference>
<evidence type="ECO:0000256" key="3">
    <source>
        <dbReference type="ARBA" id="ARBA00022679"/>
    </source>
</evidence>
<dbReference type="STRING" id="1754191.A0A1Y1VBK9"/>
<keyword evidence="6 12" id="KW-0418">Kinase</keyword>
<comment type="catalytic activity">
    <reaction evidence="10">
        <text>beta-D-fructose 6-phosphate + ATP = beta-D-fructose 1,6-bisphosphate + ADP + H(+)</text>
        <dbReference type="Rhea" id="RHEA:16109"/>
        <dbReference type="ChEBI" id="CHEBI:15378"/>
        <dbReference type="ChEBI" id="CHEBI:30616"/>
        <dbReference type="ChEBI" id="CHEBI:32966"/>
        <dbReference type="ChEBI" id="CHEBI:57634"/>
        <dbReference type="ChEBI" id="CHEBI:456216"/>
        <dbReference type="EC" id="2.7.1.11"/>
    </reaction>
</comment>
<dbReference type="InterPro" id="IPR022953">
    <property type="entry name" value="ATP_PFK"/>
</dbReference>
<comment type="caution">
    <text evidence="12">The sequence shown here is derived from an EMBL/GenBank/DDBJ whole genome shotgun (WGS) entry which is preliminary data.</text>
</comment>
<keyword evidence="3" id="KW-0808">Transferase</keyword>
<sequence>MDNSCSIKTVGVPKIHSPLDAVQFIEDNEYVLLNPVVKILPKEAERPLQGVSQHQRPATPIPFDTTNKKCFQKAGPRSRIFFDAETVQVGIVTCGGLCPGLNNVIRAIVNCFYYRYGVKKPIYGFRYGYYGIANKDYISLTPEVVKDIHNLGGSYLGSSRGHQDSKVMVDNIIDLGIDILVTIGGDGTQKGAHQIYEEVTKRNKQISVIGVPKTVDNDLAYVDRTFGFETAIEQAQAPILAAHQEARSVFNGIGLVKLMGRDSGFIALNASISSGDVNIVLLPEAKFTMEELIEYLIIRFKTSEHCVIVCAEGAGQDILPPTGKTDKSGNTVLQDIGLFLKSEIPKRLTEKGIESKVIYIDPSYQIRCCKANPFDAAYSTILAQMCCHAAMAGKTDMIVGSINNQYVHVPLLKATEYRKKVDKNGTYFQAMLDQTGMPEWLDLIRNRKGENQPEIASPEPKLATI</sequence>
<dbReference type="GO" id="GO:0005737">
    <property type="term" value="C:cytoplasm"/>
    <property type="evidence" value="ECO:0007669"/>
    <property type="project" value="UniProtKB-ARBA"/>
</dbReference>
<dbReference type="UniPathway" id="UPA00109">
    <property type="reaction ID" value="UER00182"/>
</dbReference>
<evidence type="ECO:0000256" key="10">
    <source>
        <dbReference type="ARBA" id="ARBA00048070"/>
    </source>
</evidence>
<dbReference type="OrthoDB" id="537915at2759"/>
<dbReference type="GO" id="GO:0046872">
    <property type="term" value="F:metal ion binding"/>
    <property type="evidence" value="ECO:0007669"/>
    <property type="project" value="UniProtKB-KW"/>
</dbReference>
<dbReference type="GO" id="GO:0003872">
    <property type="term" value="F:6-phosphofructokinase activity"/>
    <property type="evidence" value="ECO:0007669"/>
    <property type="project" value="UniProtKB-EC"/>
</dbReference>
<protein>
    <submittedName>
        <fullName evidence="12">6-phosphofructokinase</fullName>
    </submittedName>
</protein>
<dbReference type="GO" id="GO:0005524">
    <property type="term" value="F:ATP binding"/>
    <property type="evidence" value="ECO:0007669"/>
    <property type="project" value="UniProtKB-KW"/>
</dbReference>
<gene>
    <name evidence="12" type="ORF">BCR36DRAFT_326315</name>
</gene>
<keyword evidence="4" id="KW-0479">Metal-binding</keyword>
<evidence type="ECO:0000256" key="7">
    <source>
        <dbReference type="ARBA" id="ARBA00022840"/>
    </source>
</evidence>
<evidence type="ECO:0000256" key="4">
    <source>
        <dbReference type="ARBA" id="ARBA00022723"/>
    </source>
</evidence>
<dbReference type="InterPro" id="IPR035966">
    <property type="entry name" value="PKF_sf"/>
</dbReference>
<comment type="function">
    <text evidence="2">Catalyzes the phosphorylation of D-fructose 6-phosphate to fructose 1,6-bisphosphate by ATP, the first committing step of glycolysis.</text>
</comment>
<evidence type="ECO:0000313" key="12">
    <source>
        <dbReference type="EMBL" id="ORX50636.1"/>
    </source>
</evidence>
<comment type="cofactor">
    <cofactor evidence="1">
        <name>Mg(2+)</name>
        <dbReference type="ChEBI" id="CHEBI:18420"/>
    </cofactor>
</comment>
<dbReference type="EMBL" id="MCFH01000020">
    <property type="protein sequence ID" value="ORX50636.1"/>
    <property type="molecule type" value="Genomic_DNA"/>
</dbReference>
<accession>A0A1Y1VBK9</accession>
<evidence type="ECO:0000256" key="9">
    <source>
        <dbReference type="ARBA" id="ARBA00023152"/>
    </source>
</evidence>
<evidence type="ECO:0000313" key="13">
    <source>
        <dbReference type="Proteomes" id="UP000193719"/>
    </source>
</evidence>
<dbReference type="InterPro" id="IPR050929">
    <property type="entry name" value="PFKA"/>
</dbReference>
<dbReference type="Pfam" id="PF00365">
    <property type="entry name" value="PFK"/>
    <property type="match status" value="1"/>
</dbReference>
<evidence type="ECO:0000256" key="1">
    <source>
        <dbReference type="ARBA" id="ARBA00001946"/>
    </source>
</evidence>
<dbReference type="SUPFAM" id="SSF53784">
    <property type="entry name" value="Phosphofructokinase"/>
    <property type="match status" value="1"/>
</dbReference>
<dbReference type="InterPro" id="IPR012004">
    <property type="entry name" value="PyroP-dep_PFK_TP0108"/>
</dbReference>
<feature type="domain" description="Phosphofructokinase" evidence="11">
    <location>
        <begin position="89"/>
        <end position="388"/>
    </location>
</feature>
<keyword evidence="8" id="KW-0460">Magnesium</keyword>
<dbReference type="GO" id="GO:0006002">
    <property type="term" value="P:fructose 6-phosphate metabolic process"/>
    <property type="evidence" value="ECO:0007669"/>
    <property type="project" value="InterPro"/>
</dbReference>
<evidence type="ECO:0000259" key="11">
    <source>
        <dbReference type="Pfam" id="PF00365"/>
    </source>
</evidence>